<keyword evidence="2" id="KW-1185">Reference proteome</keyword>
<dbReference type="EMBL" id="VWPK01000006">
    <property type="protein sequence ID" value="KAA5613479.1"/>
    <property type="molecule type" value="Genomic_DNA"/>
</dbReference>
<name>A0A5M6IZS5_9PROT</name>
<dbReference type="Proteomes" id="UP000325255">
    <property type="component" value="Unassembled WGS sequence"/>
</dbReference>
<dbReference type="SUPFAM" id="SSF69279">
    <property type="entry name" value="Phage tail proteins"/>
    <property type="match status" value="1"/>
</dbReference>
<accession>A0A5M6IZS5</accession>
<dbReference type="RefSeq" id="WP_150039590.1">
    <property type="nucleotide sequence ID" value="NZ_OW485601.1"/>
</dbReference>
<evidence type="ECO:0008006" key="3">
    <source>
        <dbReference type="Google" id="ProtNLM"/>
    </source>
</evidence>
<gene>
    <name evidence="1" type="ORF">F1189_05330</name>
</gene>
<dbReference type="OrthoDB" id="7280432at2"/>
<dbReference type="Pfam" id="PF05954">
    <property type="entry name" value="Phage_GPD"/>
    <property type="match status" value="1"/>
</dbReference>
<organism evidence="1 2">
    <name type="scientific">Rhodovastum atsumiense</name>
    <dbReference type="NCBI Taxonomy" id="504468"/>
    <lineage>
        <taxon>Bacteria</taxon>
        <taxon>Pseudomonadati</taxon>
        <taxon>Pseudomonadota</taxon>
        <taxon>Alphaproteobacteria</taxon>
        <taxon>Acetobacterales</taxon>
        <taxon>Acetobacteraceae</taxon>
        <taxon>Rhodovastum</taxon>
    </lineage>
</organism>
<protein>
    <recommendedName>
        <fullName evidence="3">Phage late control D family protein</fullName>
    </recommendedName>
</protein>
<proteinExistence type="predicted"/>
<evidence type="ECO:0000313" key="1">
    <source>
        <dbReference type="EMBL" id="KAA5613479.1"/>
    </source>
</evidence>
<comment type="caution">
    <text evidence="1">The sequence shown here is derived from an EMBL/GenBank/DDBJ whole genome shotgun (WGS) entry which is preliminary data.</text>
</comment>
<dbReference type="AlphaFoldDB" id="A0A5M6IZS5"/>
<reference evidence="1 2" key="1">
    <citation type="submission" date="2019-09" db="EMBL/GenBank/DDBJ databases">
        <title>Genome sequence of Rhodovastum atsumiense, a diverse member of the Acetobacteraceae family of non-sulfur purple photosynthetic bacteria.</title>
        <authorList>
            <person name="Meyer T."/>
            <person name="Kyndt J."/>
        </authorList>
    </citation>
    <scope>NUCLEOTIDE SEQUENCE [LARGE SCALE GENOMIC DNA]</scope>
    <source>
        <strain evidence="1 2">DSM 21279</strain>
    </source>
</reference>
<sequence length="370" mass="41350">MSGILVIPAPDVRAPRIAMRVNGQFVPGLLRFSVASNNYWSADLFSAHLASSALPRGHGPAYWADTDAIDLELLAWLEGRTQPATIIRGLVDQVAVGLEQGTIVLRGRDYASLLIDTRTSEKFPNQTLSQIAHMLAERRGLEADVTETTVKAGDYYKGEHVQMSDAVSEWTLLTWLVEREGLDVWVSDRTLHVREPPAVELPPLGILYNPADAVEGTMRANAPVIALERNLTLARDIQVTVRSWNHEQKAAITVTRRGTRIRRPVERMRSQNLPPHSYVFTVPGLTRVQAEQLAEKKLAELSRHERTLLLQGLPAVPGLTVRRRLRLSGTGTAFDQDYFIVEMDREFSFDCGSRMSLRCKNSSPRNQVTL</sequence>
<evidence type="ECO:0000313" key="2">
    <source>
        <dbReference type="Proteomes" id="UP000325255"/>
    </source>
</evidence>